<sequence length="42" mass="4905">MNVSLRNVFVINYLSFYSRQVIVVQRNVKIEKNSFSLAEGLQ</sequence>
<evidence type="ECO:0000313" key="2">
    <source>
        <dbReference type="Proteomes" id="UP000181981"/>
    </source>
</evidence>
<organism evidence="1 2">
    <name type="scientific">Draconibacterium orientale</name>
    <dbReference type="NCBI Taxonomy" id="1168034"/>
    <lineage>
        <taxon>Bacteria</taxon>
        <taxon>Pseudomonadati</taxon>
        <taxon>Bacteroidota</taxon>
        <taxon>Bacteroidia</taxon>
        <taxon>Marinilabiliales</taxon>
        <taxon>Prolixibacteraceae</taxon>
        <taxon>Draconibacterium</taxon>
    </lineage>
</organism>
<evidence type="ECO:0000313" key="1">
    <source>
        <dbReference type="EMBL" id="SET47305.1"/>
    </source>
</evidence>
<name>A0A1I0EPR3_9BACT</name>
<gene>
    <name evidence="1" type="ORF">SAMN05444285_1147</name>
</gene>
<dbReference type="Proteomes" id="UP000181981">
    <property type="component" value="Unassembled WGS sequence"/>
</dbReference>
<protein>
    <submittedName>
        <fullName evidence="1">Uncharacterized protein</fullName>
    </submittedName>
</protein>
<dbReference type="AlphaFoldDB" id="A0A1I0EPR3"/>
<proteinExistence type="predicted"/>
<reference evidence="1 2" key="1">
    <citation type="submission" date="2016-10" db="EMBL/GenBank/DDBJ databases">
        <authorList>
            <person name="de Groot N.N."/>
        </authorList>
    </citation>
    <scope>NUCLEOTIDE SEQUENCE [LARGE SCALE GENOMIC DNA]</scope>
    <source>
        <strain evidence="1 2">DSM 25947</strain>
    </source>
</reference>
<accession>A0A1I0EPR3</accession>
<dbReference type="EMBL" id="FOHT01000014">
    <property type="protein sequence ID" value="SET47305.1"/>
    <property type="molecule type" value="Genomic_DNA"/>
</dbReference>